<dbReference type="GO" id="GO:0005576">
    <property type="term" value="C:extracellular region"/>
    <property type="evidence" value="ECO:0007669"/>
    <property type="project" value="UniProtKB-SubCell"/>
</dbReference>
<accession>A0A6A6G6J3</accession>
<evidence type="ECO:0000256" key="2">
    <source>
        <dbReference type="ARBA" id="ARBA00004613"/>
    </source>
</evidence>
<dbReference type="PRINTS" id="PR00133">
    <property type="entry name" value="GLHYDRLASE3"/>
</dbReference>
<evidence type="ECO:0000256" key="1">
    <source>
        <dbReference type="ARBA" id="ARBA00000448"/>
    </source>
</evidence>
<dbReference type="Gene3D" id="3.40.50.1700">
    <property type="entry name" value="Glycoside hydrolase family 3 C-terminal domain"/>
    <property type="match status" value="1"/>
</dbReference>
<dbReference type="InterPro" id="IPR036962">
    <property type="entry name" value="Glyco_hydro_3_N_sf"/>
</dbReference>
<evidence type="ECO:0000256" key="6">
    <source>
        <dbReference type="ARBA" id="ARBA00022525"/>
    </source>
</evidence>
<dbReference type="InterPro" id="IPR017853">
    <property type="entry name" value="GH"/>
</dbReference>
<dbReference type="Pfam" id="PF14310">
    <property type="entry name" value="Fn3-like"/>
    <property type="match status" value="1"/>
</dbReference>
<evidence type="ECO:0000313" key="18">
    <source>
        <dbReference type="Proteomes" id="UP000799538"/>
    </source>
</evidence>
<comment type="subcellular location">
    <subcellularLocation>
        <location evidence="2">Secreted</location>
    </subcellularLocation>
</comment>
<dbReference type="OrthoDB" id="416222at2759"/>
<keyword evidence="6" id="KW-0964">Secreted</keyword>
<keyword evidence="18" id="KW-1185">Reference proteome</keyword>
<feature type="domain" description="Fibronectin type III-like" evidence="16">
    <location>
        <begin position="789"/>
        <end position="856"/>
    </location>
</feature>
<comment type="similarity">
    <text evidence="4 14">Belongs to the glycosyl hydrolase 3 family.</text>
</comment>
<evidence type="ECO:0000256" key="5">
    <source>
        <dbReference type="ARBA" id="ARBA00012744"/>
    </source>
</evidence>
<evidence type="ECO:0000256" key="10">
    <source>
        <dbReference type="ARBA" id="ARBA00023180"/>
    </source>
</evidence>
<keyword evidence="13 14" id="KW-0624">Polysaccharide degradation</keyword>
<organism evidence="17 18">
    <name type="scientific">Elsinoe ampelina</name>
    <dbReference type="NCBI Taxonomy" id="302913"/>
    <lineage>
        <taxon>Eukaryota</taxon>
        <taxon>Fungi</taxon>
        <taxon>Dikarya</taxon>
        <taxon>Ascomycota</taxon>
        <taxon>Pezizomycotina</taxon>
        <taxon>Dothideomycetes</taxon>
        <taxon>Dothideomycetidae</taxon>
        <taxon>Myriangiales</taxon>
        <taxon>Elsinoaceae</taxon>
        <taxon>Elsinoe</taxon>
    </lineage>
</organism>
<evidence type="ECO:0000259" key="16">
    <source>
        <dbReference type="SMART" id="SM01217"/>
    </source>
</evidence>
<feature type="signal peptide" evidence="15">
    <location>
        <begin position="1"/>
        <end position="23"/>
    </location>
</feature>
<gene>
    <name evidence="17" type="ORF">BDZ85DRAFT_25343</name>
</gene>
<comment type="catalytic activity">
    <reaction evidence="1 14">
        <text>Hydrolysis of terminal, non-reducing beta-D-glucosyl residues with release of beta-D-glucose.</text>
        <dbReference type="EC" id="3.2.1.21"/>
    </reaction>
</comment>
<dbReference type="InterPro" id="IPR019800">
    <property type="entry name" value="Glyco_hydro_3_AS"/>
</dbReference>
<dbReference type="AlphaFoldDB" id="A0A6A6G6J3"/>
<dbReference type="EMBL" id="ML992511">
    <property type="protein sequence ID" value="KAF2221193.1"/>
    <property type="molecule type" value="Genomic_DNA"/>
</dbReference>
<dbReference type="InterPro" id="IPR036881">
    <property type="entry name" value="Glyco_hydro_3_C_sf"/>
</dbReference>
<evidence type="ECO:0000256" key="4">
    <source>
        <dbReference type="ARBA" id="ARBA00005336"/>
    </source>
</evidence>
<dbReference type="GO" id="GO:0008422">
    <property type="term" value="F:beta-glucosidase activity"/>
    <property type="evidence" value="ECO:0007669"/>
    <property type="project" value="UniProtKB-EC"/>
</dbReference>
<evidence type="ECO:0000256" key="11">
    <source>
        <dbReference type="ARBA" id="ARBA00023277"/>
    </source>
</evidence>
<dbReference type="UniPathway" id="UPA00696"/>
<dbReference type="GO" id="GO:0030245">
    <property type="term" value="P:cellulose catabolic process"/>
    <property type="evidence" value="ECO:0007669"/>
    <property type="project" value="UniProtKB-UniPathway"/>
</dbReference>
<dbReference type="PANTHER" id="PTHR42715:SF5">
    <property type="entry name" value="BETA-GLUCOSIDASE M-RELATED"/>
    <property type="match status" value="1"/>
</dbReference>
<evidence type="ECO:0000256" key="3">
    <source>
        <dbReference type="ARBA" id="ARBA00004987"/>
    </source>
</evidence>
<dbReference type="Pfam" id="PF00933">
    <property type="entry name" value="Glyco_hydro_3"/>
    <property type="match status" value="1"/>
</dbReference>
<dbReference type="SUPFAM" id="SSF51445">
    <property type="entry name" value="(Trans)glycosidases"/>
    <property type="match status" value="1"/>
</dbReference>
<dbReference type="InterPro" id="IPR001764">
    <property type="entry name" value="Glyco_hydro_3_N"/>
</dbReference>
<sequence length="867" mass="91966">MARLPKRLLICIVVVCLIAASRGAPQASPPPPAATSPSVGQASGAIAKNIVAGSNNPVAQALAALVSDAATLAKVLASAWTWVGFALIKLFTPELAYSYGKSPPVYPTPQGTGDDGGWADAYSQAKALVAQMTNVEKANITFGVSQTRGCSGFTGSVPRLGFPGMCLNDAESGVRTGKLVSGYPAQLHVGASWNRELAGDRAVAIGKEFKKKGINVLLGPVVGPLGRVAKGGRNWEGFTNDPYLAGALVEPTVVGMQQSVIACVKHFIVNEQETNRNPFLQGFIPGFANESVSSNLDDRTMHEAYLWPFYDALRAEAGSIMCSYNKINGSYGCANSKTLNGLLKTELGFEGFVVSDWYAEHSGVAPRNSGMDMVMPSSQFLNPDSLAGAVANGSIAATRLDDMATRVLAAWYRFARLNAPGQELYADVDARDPADETIRFQSAVEGHVLVKNVNNALPLKKPAVLNLFGYDAVGGSNTSGLDSTLYNFGQSNTRSYTDGRPFTGLQALLLFASVLPAGSAGPEVALQGTMITGGGSGAITPTLSFSPYDAFRIQAVQDGTILNTDFTSQNPSVKSPNGPCIVFINSASSEAYDRVTLADTYSDTLVTNVANKCRNTIVVIHNAGIRVVDRWINHPNITAVIYGHLPGQDSGLALTEIMYGRQSPSGRLPYTVAKTEADYGSLLNPSFADPNNLLYSQSDFTEGLYIDYKSFIQRGVAPRFAFGFGLTYTTFTYSSLTTSISSGANTSPLPPDRVSPTTPAPQGGLASLYDIIATVSVTIANSGTVAAAEVAQLYINIPNSGLPKALRGFDKQLLQPGEAKVFTFPLRRRDLSIWDTRQQQWVLQAGRYGVVVGGSVEDVRAEGTITI</sequence>
<protein>
    <recommendedName>
        <fullName evidence="5 14">beta-glucosidase</fullName>
        <ecNumber evidence="5 14">3.2.1.21</ecNumber>
    </recommendedName>
</protein>
<evidence type="ECO:0000256" key="8">
    <source>
        <dbReference type="ARBA" id="ARBA00022801"/>
    </source>
</evidence>
<keyword evidence="10" id="KW-0325">Glycoprotein</keyword>
<dbReference type="FunFam" id="3.20.20.300:FF:000002">
    <property type="entry name" value="Probable beta-glucosidase"/>
    <property type="match status" value="1"/>
</dbReference>
<evidence type="ECO:0000256" key="7">
    <source>
        <dbReference type="ARBA" id="ARBA00022729"/>
    </source>
</evidence>
<dbReference type="PROSITE" id="PS00775">
    <property type="entry name" value="GLYCOSYL_HYDROL_F3"/>
    <property type="match status" value="1"/>
</dbReference>
<name>A0A6A6G6J3_9PEZI</name>
<evidence type="ECO:0000256" key="13">
    <source>
        <dbReference type="ARBA" id="ARBA00023326"/>
    </source>
</evidence>
<dbReference type="SMART" id="SM01217">
    <property type="entry name" value="Fn3_like"/>
    <property type="match status" value="1"/>
</dbReference>
<dbReference type="Proteomes" id="UP000799538">
    <property type="component" value="Unassembled WGS sequence"/>
</dbReference>
<dbReference type="InterPro" id="IPR002772">
    <property type="entry name" value="Glyco_hydro_3_C"/>
</dbReference>
<feature type="chain" id="PRO_5025604399" description="beta-glucosidase" evidence="15">
    <location>
        <begin position="24"/>
        <end position="867"/>
    </location>
</feature>
<evidence type="ECO:0000256" key="9">
    <source>
        <dbReference type="ARBA" id="ARBA00023001"/>
    </source>
</evidence>
<keyword evidence="11 14" id="KW-0119">Carbohydrate metabolism</keyword>
<evidence type="ECO:0000256" key="15">
    <source>
        <dbReference type="SAM" id="SignalP"/>
    </source>
</evidence>
<dbReference type="InterPro" id="IPR026891">
    <property type="entry name" value="Fn3-like"/>
</dbReference>
<evidence type="ECO:0000256" key="14">
    <source>
        <dbReference type="RuleBase" id="RU361161"/>
    </source>
</evidence>
<dbReference type="PANTHER" id="PTHR42715">
    <property type="entry name" value="BETA-GLUCOSIDASE"/>
    <property type="match status" value="1"/>
</dbReference>
<dbReference type="EC" id="3.2.1.21" evidence="5 14"/>
<proteinExistence type="inferred from homology"/>
<evidence type="ECO:0000313" key="17">
    <source>
        <dbReference type="EMBL" id="KAF2221193.1"/>
    </source>
</evidence>
<keyword evidence="9" id="KW-0136">Cellulose degradation</keyword>
<dbReference type="Gene3D" id="2.60.40.10">
    <property type="entry name" value="Immunoglobulins"/>
    <property type="match status" value="1"/>
</dbReference>
<dbReference type="Pfam" id="PF01915">
    <property type="entry name" value="Glyco_hydro_3_C"/>
    <property type="match status" value="1"/>
</dbReference>
<evidence type="ECO:0000256" key="12">
    <source>
        <dbReference type="ARBA" id="ARBA00023295"/>
    </source>
</evidence>
<keyword evidence="8 14" id="KW-0378">Hydrolase</keyword>
<dbReference type="SUPFAM" id="SSF52279">
    <property type="entry name" value="Beta-D-glucan exohydrolase, C-terminal domain"/>
    <property type="match status" value="1"/>
</dbReference>
<dbReference type="InterPro" id="IPR050288">
    <property type="entry name" value="Cellulose_deg_GH3"/>
</dbReference>
<comment type="pathway">
    <text evidence="3 14">Glycan metabolism; cellulose degradation.</text>
</comment>
<dbReference type="InterPro" id="IPR013783">
    <property type="entry name" value="Ig-like_fold"/>
</dbReference>
<dbReference type="Gene3D" id="3.20.20.300">
    <property type="entry name" value="Glycoside hydrolase, family 3, N-terminal domain"/>
    <property type="match status" value="1"/>
</dbReference>
<reference evidence="18" key="1">
    <citation type="journal article" date="2020" name="Stud. Mycol.">
        <title>101 Dothideomycetes genomes: A test case for predicting lifestyles and emergence of pathogens.</title>
        <authorList>
            <person name="Haridas S."/>
            <person name="Albert R."/>
            <person name="Binder M."/>
            <person name="Bloem J."/>
            <person name="LaButti K."/>
            <person name="Salamov A."/>
            <person name="Andreopoulos B."/>
            <person name="Baker S."/>
            <person name="Barry K."/>
            <person name="Bills G."/>
            <person name="Bluhm B."/>
            <person name="Cannon C."/>
            <person name="Castanera R."/>
            <person name="Culley D."/>
            <person name="Daum C."/>
            <person name="Ezra D."/>
            <person name="Gonzalez J."/>
            <person name="Henrissat B."/>
            <person name="Kuo A."/>
            <person name="Liang C."/>
            <person name="Lipzen A."/>
            <person name="Lutzoni F."/>
            <person name="Magnuson J."/>
            <person name="Mondo S."/>
            <person name="Nolan M."/>
            <person name="Ohm R."/>
            <person name="Pangilinan J."/>
            <person name="Park H.-J."/>
            <person name="Ramirez L."/>
            <person name="Alfaro M."/>
            <person name="Sun H."/>
            <person name="Tritt A."/>
            <person name="Yoshinaga Y."/>
            <person name="Zwiers L.-H."/>
            <person name="Turgeon B."/>
            <person name="Goodwin S."/>
            <person name="Spatafora J."/>
            <person name="Crous P."/>
            <person name="Grigoriev I."/>
        </authorList>
    </citation>
    <scope>NUCLEOTIDE SEQUENCE [LARGE SCALE GENOMIC DNA]</scope>
    <source>
        <strain evidence="18">CECT 20119</strain>
    </source>
</reference>
<keyword evidence="12 14" id="KW-0326">Glycosidase</keyword>
<keyword evidence="7 15" id="KW-0732">Signal</keyword>